<protein>
    <submittedName>
        <fullName evidence="1">Spo0E like sporulation regulatory protein</fullName>
    </submittedName>
</protein>
<dbReference type="SUPFAM" id="SSF140500">
    <property type="entry name" value="BAS1536-like"/>
    <property type="match status" value="1"/>
</dbReference>
<dbReference type="InterPro" id="IPR037208">
    <property type="entry name" value="Spo0E-like_sf"/>
</dbReference>
<dbReference type="GO" id="GO:0046983">
    <property type="term" value="F:protein dimerization activity"/>
    <property type="evidence" value="ECO:0007669"/>
    <property type="project" value="InterPro"/>
</dbReference>
<keyword evidence="2" id="KW-1185">Reference proteome</keyword>
<accession>A0A1T5LSW6</accession>
<dbReference type="Gene3D" id="4.10.280.10">
    <property type="entry name" value="Helix-loop-helix DNA-binding domain"/>
    <property type="match status" value="1"/>
</dbReference>
<dbReference type="Proteomes" id="UP000190285">
    <property type="component" value="Unassembled WGS sequence"/>
</dbReference>
<dbReference type="STRING" id="36842.SAMN02194393_03237"/>
<dbReference type="InterPro" id="IPR036638">
    <property type="entry name" value="HLH_DNA-bd_sf"/>
</dbReference>
<name>A0A1T5LSW6_9FIRM</name>
<dbReference type="InterPro" id="IPR018540">
    <property type="entry name" value="Spo0E-like"/>
</dbReference>
<evidence type="ECO:0000313" key="2">
    <source>
        <dbReference type="Proteomes" id="UP000190285"/>
    </source>
</evidence>
<dbReference type="EMBL" id="FUZT01000008">
    <property type="protein sequence ID" value="SKC78984.1"/>
    <property type="molecule type" value="Genomic_DNA"/>
</dbReference>
<proteinExistence type="predicted"/>
<dbReference type="GO" id="GO:0043937">
    <property type="term" value="P:regulation of sporulation"/>
    <property type="evidence" value="ECO:0007669"/>
    <property type="project" value="InterPro"/>
</dbReference>
<evidence type="ECO:0000313" key="1">
    <source>
        <dbReference type="EMBL" id="SKC78984.1"/>
    </source>
</evidence>
<dbReference type="Pfam" id="PF09388">
    <property type="entry name" value="SpoOE-like"/>
    <property type="match status" value="1"/>
</dbReference>
<gene>
    <name evidence="1" type="ORF">SAMN02194393_03237</name>
</gene>
<dbReference type="OrthoDB" id="1963352at2"/>
<organism evidence="1 2">
    <name type="scientific">Maledivibacter halophilus</name>
    <dbReference type="NCBI Taxonomy" id="36842"/>
    <lineage>
        <taxon>Bacteria</taxon>
        <taxon>Bacillati</taxon>
        <taxon>Bacillota</taxon>
        <taxon>Clostridia</taxon>
        <taxon>Peptostreptococcales</taxon>
        <taxon>Caminicellaceae</taxon>
        <taxon>Maledivibacter</taxon>
    </lineage>
</organism>
<reference evidence="1 2" key="1">
    <citation type="submission" date="2017-02" db="EMBL/GenBank/DDBJ databases">
        <authorList>
            <person name="Peterson S.W."/>
        </authorList>
    </citation>
    <scope>NUCLEOTIDE SEQUENCE [LARGE SCALE GENOMIC DNA]</scope>
    <source>
        <strain evidence="1 2">M1</strain>
    </source>
</reference>
<sequence>MKKSKNNEKVIKRKMEELRLALNKIYVERGNDEEVVKISQELDDYIVSEQKKKKK</sequence>
<dbReference type="AlphaFoldDB" id="A0A1T5LSW6"/>
<dbReference type="RefSeq" id="WP_079493004.1">
    <property type="nucleotide sequence ID" value="NZ_FUZT01000008.1"/>
</dbReference>